<keyword evidence="2" id="KW-0812">Transmembrane</keyword>
<dbReference type="PROSITE" id="PS51767">
    <property type="entry name" value="PEPTIDASE_A1"/>
    <property type="match status" value="1"/>
</dbReference>
<dbReference type="Proteomes" id="UP001448207">
    <property type="component" value="Unassembled WGS sequence"/>
</dbReference>
<gene>
    <name evidence="5" type="ORF">J3Q64DRAFT_1651061</name>
</gene>
<evidence type="ECO:0000259" key="4">
    <source>
        <dbReference type="PROSITE" id="PS51767"/>
    </source>
</evidence>
<comment type="similarity">
    <text evidence="1">Belongs to the peptidase A1 family.</text>
</comment>
<dbReference type="SUPFAM" id="SSF50630">
    <property type="entry name" value="Acid proteases"/>
    <property type="match status" value="1"/>
</dbReference>
<keyword evidence="3" id="KW-0732">Signal</keyword>
<dbReference type="CDD" id="cd05471">
    <property type="entry name" value="pepsin_like"/>
    <property type="match status" value="1"/>
</dbReference>
<evidence type="ECO:0000256" key="1">
    <source>
        <dbReference type="ARBA" id="ARBA00007447"/>
    </source>
</evidence>
<dbReference type="Pfam" id="PF00026">
    <property type="entry name" value="Asp"/>
    <property type="match status" value="2"/>
</dbReference>
<protein>
    <submittedName>
        <fullName evidence="5">Secreted aspartyl protease</fullName>
    </submittedName>
</protein>
<comment type="caution">
    <text evidence="5">The sequence shown here is derived from an EMBL/GenBank/DDBJ whole genome shotgun (WGS) entry which is preliminary data.</text>
</comment>
<dbReference type="PANTHER" id="PTHR47966">
    <property type="entry name" value="BETA-SITE APP-CLEAVING ENZYME, ISOFORM A-RELATED"/>
    <property type="match status" value="1"/>
</dbReference>
<feature type="domain" description="Peptidase A1" evidence="4">
    <location>
        <begin position="48"/>
        <end position="414"/>
    </location>
</feature>
<dbReference type="PROSITE" id="PS51257">
    <property type="entry name" value="PROKAR_LIPOPROTEIN"/>
    <property type="match status" value="1"/>
</dbReference>
<dbReference type="InterPro" id="IPR001461">
    <property type="entry name" value="Aspartic_peptidase_A1"/>
</dbReference>
<evidence type="ECO:0000313" key="5">
    <source>
        <dbReference type="EMBL" id="KAL0096681.1"/>
    </source>
</evidence>
<accession>A0ABR3BD88</accession>
<evidence type="ECO:0000313" key="6">
    <source>
        <dbReference type="Proteomes" id="UP001448207"/>
    </source>
</evidence>
<evidence type="ECO:0000256" key="3">
    <source>
        <dbReference type="SAM" id="SignalP"/>
    </source>
</evidence>
<dbReference type="GO" id="GO:0006508">
    <property type="term" value="P:proteolysis"/>
    <property type="evidence" value="ECO:0007669"/>
    <property type="project" value="UniProtKB-KW"/>
</dbReference>
<keyword evidence="2" id="KW-0472">Membrane</keyword>
<keyword evidence="2" id="KW-1133">Transmembrane helix</keyword>
<dbReference type="PANTHER" id="PTHR47966:SF51">
    <property type="entry name" value="BETA-SITE APP-CLEAVING ENZYME, ISOFORM A-RELATED"/>
    <property type="match status" value="1"/>
</dbReference>
<dbReference type="InterPro" id="IPR034164">
    <property type="entry name" value="Pepsin-like_dom"/>
</dbReference>
<dbReference type="GO" id="GO:0008233">
    <property type="term" value="F:peptidase activity"/>
    <property type="evidence" value="ECO:0007669"/>
    <property type="project" value="UniProtKB-KW"/>
</dbReference>
<dbReference type="InterPro" id="IPR021109">
    <property type="entry name" value="Peptidase_aspartic_dom_sf"/>
</dbReference>
<name>A0ABR3BD88_PHYBL</name>
<dbReference type="EMBL" id="JBCLYO010000001">
    <property type="protein sequence ID" value="KAL0096681.1"/>
    <property type="molecule type" value="Genomic_DNA"/>
</dbReference>
<keyword evidence="6" id="KW-1185">Reference proteome</keyword>
<organism evidence="5 6">
    <name type="scientific">Phycomyces blakesleeanus</name>
    <dbReference type="NCBI Taxonomy" id="4837"/>
    <lineage>
        <taxon>Eukaryota</taxon>
        <taxon>Fungi</taxon>
        <taxon>Fungi incertae sedis</taxon>
        <taxon>Mucoromycota</taxon>
        <taxon>Mucoromycotina</taxon>
        <taxon>Mucoromycetes</taxon>
        <taxon>Mucorales</taxon>
        <taxon>Phycomycetaceae</taxon>
        <taxon>Phycomyces</taxon>
    </lineage>
</organism>
<evidence type="ECO:0000256" key="2">
    <source>
        <dbReference type="SAM" id="Phobius"/>
    </source>
</evidence>
<proteinExistence type="inferred from homology"/>
<sequence length="432" mass="47366">MHLKALIISAAIASVACADSISFSVKRKWNKRGDSIHTQSLLSDNGLFAGTLEIGTPPKEFTVLFDYSSPLTWVPSSKCHSTECTSYDRPVYDPSSSSSSLDLHQKHSVKYNDGKCVDIELYQDTLAIAGVPFKDFDIGSAYSVSNIGTDIYSGYIGLGGYNDDGGIDWNTFGKPQSDAPSAYSKLLLLFFLFFFLVKIFMYIDFFFFCLIDQTQSSLKKRLNGFASNIPNGRVVKRSSGSKKRWNDDYALFIFGGIKQNLYTGKMVFLDLPTCDFGDSRYWKLEVSCLKIGNTFDLKFKPKTLAKIDSSSLFISGPSSDVAALHAALGAEYQESSGAYTIDCATVSSLSGLTFSFDGADITVPLDSWTHKSQDGVCSTLIRSNQGGADWGLGEAFLSNFYANFDYQKRQVGLAIPDISPNSATIVETKKSS</sequence>
<feature type="transmembrane region" description="Helical" evidence="2">
    <location>
        <begin position="186"/>
        <end position="211"/>
    </location>
</feature>
<keyword evidence="5" id="KW-0378">Hydrolase</keyword>
<feature type="chain" id="PRO_5047325482" evidence="3">
    <location>
        <begin position="19"/>
        <end position="432"/>
    </location>
</feature>
<dbReference type="PRINTS" id="PR00792">
    <property type="entry name" value="PEPSIN"/>
</dbReference>
<reference evidence="5 6" key="1">
    <citation type="submission" date="2024-04" db="EMBL/GenBank/DDBJ databases">
        <title>Symmetric and asymmetric DNA N6-adenine methylation regulates different biological responses in Mucorales.</title>
        <authorList>
            <consortium name="Lawrence Berkeley National Laboratory"/>
            <person name="Lax C."/>
            <person name="Mondo S.J."/>
            <person name="Osorio-Concepcion M."/>
            <person name="Muszewska A."/>
            <person name="Corrochano-Luque M."/>
            <person name="Gutierrez G."/>
            <person name="Riley R."/>
            <person name="Lipzen A."/>
            <person name="Guo J."/>
            <person name="Hundley H."/>
            <person name="Amirebrahimi M."/>
            <person name="Ng V."/>
            <person name="Lorenzo-Gutierrez D."/>
            <person name="Binder U."/>
            <person name="Yang J."/>
            <person name="Song Y."/>
            <person name="Canovas D."/>
            <person name="Navarro E."/>
            <person name="Freitag M."/>
            <person name="Gabaldon T."/>
            <person name="Grigoriev I.V."/>
            <person name="Corrochano L.M."/>
            <person name="Nicolas F.E."/>
            <person name="Garre V."/>
        </authorList>
    </citation>
    <scope>NUCLEOTIDE SEQUENCE [LARGE SCALE GENOMIC DNA]</scope>
    <source>
        <strain evidence="5 6">L51</strain>
    </source>
</reference>
<dbReference type="Gene3D" id="2.40.70.10">
    <property type="entry name" value="Acid Proteases"/>
    <property type="match status" value="2"/>
</dbReference>
<dbReference type="InterPro" id="IPR033121">
    <property type="entry name" value="PEPTIDASE_A1"/>
</dbReference>
<feature type="signal peptide" evidence="3">
    <location>
        <begin position="1"/>
        <end position="18"/>
    </location>
</feature>
<keyword evidence="5" id="KW-0645">Protease</keyword>